<dbReference type="InterPro" id="IPR036909">
    <property type="entry name" value="Cyt_c-like_dom_sf"/>
</dbReference>
<evidence type="ECO:0000313" key="6">
    <source>
        <dbReference type="EMBL" id="RBP44273.1"/>
    </source>
</evidence>
<keyword evidence="2 4" id="KW-0479">Metal-binding</keyword>
<evidence type="ECO:0000256" key="1">
    <source>
        <dbReference type="ARBA" id="ARBA00022617"/>
    </source>
</evidence>
<reference evidence="6 7" key="1">
    <citation type="submission" date="2018-06" db="EMBL/GenBank/DDBJ databases">
        <title>Genomic Encyclopedia of Type Strains, Phase IV (KMG-IV): sequencing the most valuable type-strain genomes for metagenomic binning, comparative biology and taxonomic classification.</title>
        <authorList>
            <person name="Goeker M."/>
        </authorList>
    </citation>
    <scope>NUCLEOTIDE SEQUENCE [LARGE SCALE GENOMIC DNA]</scope>
    <source>
        <strain evidence="6 7">DSM 25532</strain>
    </source>
</reference>
<comment type="caution">
    <text evidence="6">The sequence shown here is derived from an EMBL/GenBank/DDBJ whole genome shotgun (WGS) entry which is preliminary data.</text>
</comment>
<proteinExistence type="predicted"/>
<feature type="domain" description="Cytochrome c" evidence="5">
    <location>
        <begin position="16"/>
        <end position="115"/>
    </location>
</feature>
<dbReference type="PROSITE" id="PS51007">
    <property type="entry name" value="CYTC"/>
    <property type="match status" value="1"/>
</dbReference>
<dbReference type="GO" id="GO:0046872">
    <property type="term" value="F:metal ion binding"/>
    <property type="evidence" value="ECO:0007669"/>
    <property type="project" value="UniProtKB-KW"/>
</dbReference>
<accession>A0A366HMG7</accession>
<evidence type="ECO:0000259" key="5">
    <source>
        <dbReference type="PROSITE" id="PS51007"/>
    </source>
</evidence>
<dbReference type="SUPFAM" id="SSF46626">
    <property type="entry name" value="Cytochrome c"/>
    <property type="match status" value="1"/>
</dbReference>
<dbReference type="GO" id="GO:0020037">
    <property type="term" value="F:heme binding"/>
    <property type="evidence" value="ECO:0007669"/>
    <property type="project" value="InterPro"/>
</dbReference>
<dbReference type="AlphaFoldDB" id="A0A366HMG7"/>
<gene>
    <name evidence="6" type="ORF">DES53_10492</name>
</gene>
<keyword evidence="3 4" id="KW-0408">Iron</keyword>
<dbReference type="InterPro" id="IPR011429">
    <property type="entry name" value="Cyt_c_Planctomycete-type"/>
</dbReference>
<keyword evidence="7" id="KW-1185">Reference proteome</keyword>
<dbReference type="RefSeq" id="WP_113958696.1">
    <property type="nucleotide sequence ID" value="NZ_QNRR01000004.1"/>
</dbReference>
<organism evidence="6 7">
    <name type="scientific">Roseimicrobium gellanilyticum</name>
    <dbReference type="NCBI Taxonomy" id="748857"/>
    <lineage>
        <taxon>Bacteria</taxon>
        <taxon>Pseudomonadati</taxon>
        <taxon>Verrucomicrobiota</taxon>
        <taxon>Verrucomicrobiia</taxon>
        <taxon>Verrucomicrobiales</taxon>
        <taxon>Verrucomicrobiaceae</taxon>
        <taxon>Roseimicrobium</taxon>
    </lineage>
</organism>
<dbReference type="Gene3D" id="2.30.30.700">
    <property type="entry name" value="SLA1 homology domain 1"/>
    <property type="match status" value="1"/>
</dbReference>
<dbReference type="InterPro" id="IPR009056">
    <property type="entry name" value="Cyt_c-like_dom"/>
</dbReference>
<dbReference type="Proteomes" id="UP000253426">
    <property type="component" value="Unassembled WGS sequence"/>
</dbReference>
<dbReference type="PANTHER" id="PTHR35889:SF3">
    <property type="entry name" value="F-BOX DOMAIN-CONTAINING PROTEIN"/>
    <property type="match status" value="1"/>
</dbReference>
<evidence type="ECO:0000313" key="7">
    <source>
        <dbReference type="Proteomes" id="UP000253426"/>
    </source>
</evidence>
<sequence length="187" mass="20482">MLPRFPLATFLVTLTLAPCLGAKDFDKDVKPILKEHCYECHSEEAKKEKAGFVFDNKTRLKKDIGPNLIIEPGDPASSHFLEVIANPDAKNHMPPNKNLSSKDIATLREWISVGAPLDKDAPKVAAKKELPPIMSWTNAEGRKIRAGFGGIEGENVIFKMPNGQRISYPIANLAPESQAQAREAAAP</sequence>
<dbReference type="Pfam" id="PF07635">
    <property type="entry name" value="PSCyt1"/>
    <property type="match status" value="1"/>
</dbReference>
<evidence type="ECO:0000256" key="4">
    <source>
        <dbReference type="PROSITE-ProRule" id="PRU00433"/>
    </source>
</evidence>
<name>A0A366HMG7_9BACT</name>
<dbReference type="PANTHER" id="PTHR35889">
    <property type="entry name" value="CYCLOINULO-OLIGOSACCHARIDE FRUCTANOTRANSFERASE-RELATED"/>
    <property type="match status" value="1"/>
</dbReference>
<evidence type="ECO:0000256" key="2">
    <source>
        <dbReference type="ARBA" id="ARBA00022723"/>
    </source>
</evidence>
<evidence type="ECO:0000256" key="3">
    <source>
        <dbReference type="ARBA" id="ARBA00023004"/>
    </source>
</evidence>
<protein>
    <submittedName>
        <fullName evidence="6">Cytochrome c</fullName>
    </submittedName>
</protein>
<dbReference type="OrthoDB" id="9809746at2"/>
<dbReference type="EMBL" id="QNRR01000004">
    <property type="protein sequence ID" value="RBP44273.1"/>
    <property type="molecule type" value="Genomic_DNA"/>
</dbReference>
<keyword evidence="1 4" id="KW-0349">Heme</keyword>
<dbReference type="GO" id="GO:0009055">
    <property type="term" value="F:electron transfer activity"/>
    <property type="evidence" value="ECO:0007669"/>
    <property type="project" value="InterPro"/>
</dbReference>